<protein>
    <submittedName>
        <fullName evidence="1">Putative secreted protein</fullName>
    </submittedName>
</protein>
<dbReference type="AlphaFoldDB" id="A0A2M4B5K0"/>
<accession>A0A2M4B5K0</accession>
<evidence type="ECO:0000313" key="1">
    <source>
        <dbReference type="EMBL" id="MBW48335.1"/>
    </source>
</evidence>
<sequence>MISYKQFFWGTVLARLRRFSDCFCTRIESVNGLTQRWSTLHLDALLAHLVQALLQQGTIPSTLPPQMKAGLQQRYV</sequence>
<dbReference type="EMBL" id="GGFK01015014">
    <property type="protein sequence ID" value="MBW48335.1"/>
    <property type="molecule type" value="Transcribed_RNA"/>
</dbReference>
<organism evidence="1">
    <name type="scientific">Anopheles triannulatus</name>
    <dbReference type="NCBI Taxonomy" id="58253"/>
    <lineage>
        <taxon>Eukaryota</taxon>
        <taxon>Metazoa</taxon>
        <taxon>Ecdysozoa</taxon>
        <taxon>Arthropoda</taxon>
        <taxon>Hexapoda</taxon>
        <taxon>Insecta</taxon>
        <taxon>Pterygota</taxon>
        <taxon>Neoptera</taxon>
        <taxon>Endopterygota</taxon>
        <taxon>Diptera</taxon>
        <taxon>Nematocera</taxon>
        <taxon>Culicoidea</taxon>
        <taxon>Culicidae</taxon>
        <taxon>Anophelinae</taxon>
        <taxon>Anopheles</taxon>
    </lineage>
</organism>
<proteinExistence type="predicted"/>
<reference evidence="1" key="1">
    <citation type="submission" date="2018-01" db="EMBL/GenBank/DDBJ databases">
        <title>An insight into the sialome of Amazonian anophelines.</title>
        <authorList>
            <person name="Ribeiro J.M."/>
            <person name="Scarpassa V."/>
            <person name="Calvo E."/>
        </authorList>
    </citation>
    <scope>NUCLEOTIDE SEQUENCE</scope>
    <source>
        <tissue evidence="1">Salivary glands</tissue>
    </source>
</reference>
<name>A0A2M4B5K0_9DIPT</name>